<dbReference type="Proteomes" id="UP000199021">
    <property type="component" value="Unassembled WGS sequence"/>
</dbReference>
<protein>
    <submittedName>
        <fullName evidence="7">Uncharacterized membrane protein YqaE, homolog of Blt101, UPF0057 family</fullName>
    </submittedName>
</protein>
<dbReference type="STRING" id="478744.SAMN05444359_10798"/>
<keyword evidence="5 6" id="KW-0472">Membrane</keyword>
<evidence type="ECO:0000256" key="3">
    <source>
        <dbReference type="ARBA" id="ARBA00022692"/>
    </source>
</evidence>
<comment type="similarity">
    <text evidence="2">Belongs to the UPF0057 (PMP3) family.</text>
</comment>
<dbReference type="AlphaFoldDB" id="A0A1H9EIT3"/>
<dbReference type="Pfam" id="PF01679">
    <property type="entry name" value="Pmp3"/>
    <property type="match status" value="1"/>
</dbReference>
<keyword evidence="8" id="KW-1185">Reference proteome</keyword>
<sequence>MAATSTASLLHIILAVLLPPLGVALAKGIGREFWICVVLTILGGVPGMVYALIVILAK</sequence>
<keyword evidence="4 6" id="KW-1133">Transmembrane helix</keyword>
<dbReference type="RefSeq" id="WP_090167196.1">
    <property type="nucleotide sequence ID" value="NZ_FOFB01000007.1"/>
</dbReference>
<dbReference type="EMBL" id="FOFB01000007">
    <property type="protein sequence ID" value="SEQ25650.1"/>
    <property type="molecule type" value="Genomic_DNA"/>
</dbReference>
<keyword evidence="3 6" id="KW-0812">Transmembrane</keyword>
<organism evidence="7 8">
    <name type="scientific">Neolewinella agarilytica</name>
    <dbReference type="NCBI Taxonomy" id="478744"/>
    <lineage>
        <taxon>Bacteria</taxon>
        <taxon>Pseudomonadati</taxon>
        <taxon>Bacteroidota</taxon>
        <taxon>Saprospiria</taxon>
        <taxon>Saprospirales</taxon>
        <taxon>Lewinellaceae</taxon>
        <taxon>Neolewinella</taxon>
    </lineage>
</organism>
<dbReference type="InParanoid" id="A0A1H9EIT3"/>
<evidence type="ECO:0000256" key="5">
    <source>
        <dbReference type="ARBA" id="ARBA00023136"/>
    </source>
</evidence>
<evidence type="ECO:0000256" key="6">
    <source>
        <dbReference type="SAM" id="Phobius"/>
    </source>
</evidence>
<accession>A0A1H9EIT3</accession>
<evidence type="ECO:0000256" key="2">
    <source>
        <dbReference type="ARBA" id="ARBA00009530"/>
    </source>
</evidence>
<evidence type="ECO:0000313" key="8">
    <source>
        <dbReference type="Proteomes" id="UP000199021"/>
    </source>
</evidence>
<name>A0A1H9EIT3_9BACT</name>
<reference evidence="8" key="1">
    <citation type="submission" date="2016-10" db="EMBL/GenBank/DDBJ databases">
        <authorList>
            <person name="Varghese N."/>
            <person name="Submissions S."/>
        </authorList>
    </citation>
    <scope>NUCLEOTIDE SEQUENCE [LARGE SCALE GENOMIC DNA]</scope>
    <source>
        <strain evidence="8">DSM 24740</strain>
    </source>
</reference>
<dbReference type="PANTHER" id="PTHR21659:SF42">
    <property type="entry name" value="UPF0057 MEMBRANE PROTEIN ZK632.10-RELATED"/>
    <property type="match status" value="1"/>
</dbReference>
<dbReference type="PROSITE" id="PS01309">
    <property type="entry name" value="UPF0057"/>
    <property type="match status" value="1"/>
</dbReference>
<dbReference type="OrthoDB" id="9810121at2"/>
<evidence type="ECO:0000313" key="7">
    <source>
        <dbReference type="EMBL" id="SEQ25650.1"/>
    </source>
</evidence>
<evidence type="ECO:0000256" key="4">
    <source>
        <dbReference type="ARBA" id="ARBA00022989"/>
    </source>
</evidence>
<dbReference type="GO" id="GO:0016020">
    <property type="term" value="C:membrane"/>
    <property type="evidence" value="ECO:0007669"/>
    <property type="project" value="UniProtKB-SubCell"/>
</dbReference>
<gene>
    <name evidence="7" type="ORF">SAMN05444359_10798</name>
</gene>
<evidence type="ECO:0000256" key="1">
    <source>
        <dbReference type="ARBA" id="ARBA00004370"/>
    </source>
</evidence>
<comment type="subcellular location">
    <subcellularLocation>
        <location evidence="1">Membrane</location>
    </subcellularLocation>
</comment>
<proteinExistence type="inferred from homology"/>
<feature type="transmembrane region" description="Helical" evidence="6">
    <location>
        <begin position="36"/>
        <end position="57"/>
    </location>
</feature>
<dbReference type="PANTHER" id="PTHR21659">
    <property type="entry name" value="HYDROPHOBIC PROTEIN RCI2 LOW TEMPERATURE AND SALT RESPONSIVE PROTEIN LTI6 -RELATED"/>
    <property type="match status" value="1"/>
</dbReference>
<dbReference type="InterPro" id="IPR000612">
    <property type="entry name" value="PMP3"/>
</dbReference>